<dbReference type="Proteomes" id="UP000031937">
    <property type="component" value="Unassembled WGS sequence"/>
</dbReference>
<evidence type="ECO:0000313" key="2">
    <source>
        <dbReference type="EMBL" id="KIO47572.1"/>
    </source>
</evidence>
<reference evidence="1 3" key="2">
    <citation type="submission" date="2014-07" db="EMBL/GenBank/DDBJ databases">
        <title>Porphyromonadaceae bacterium OUH 334697 = ATCC BAA-2682 = DSM 28341 draft genome.</title>
        <authorList>
            <person name="Sydenham T.V."/>
            <person name="Hasman H."/>
            <person name="Justesen U.S."/>
        </authorList>
    </citation>
    <scope>NUCLEOTIDE SEQUENCE [LARGE SCALE GENOMIC DNA]</scope>
    <source>
        <strain evidence="1 3">OUH 334697</strain>
    </source>
</reference>
<name>A0A0C3NMU7_9PORP</name>
<evidence type="ECO:0000313" key="4">
    <source>
        <dbReference type="Proteomes" id="UP000031980"/>
    </source>
</evidence>
<comment type="caution">
    <text evidence="2">The sequence shown here is derived from an EMBL/GenBank/DDBJ whole genome shotgun (WGS) entry which is preliminary data.</text>
</comment>
<dbReference type="PROSITE" id="PS51257">
    <property type="entry name" value="PROKAR_LIPOPROTEIN"/>
    <property type="match status" value="1"/>
</dbReference>
<keyword evidence="4" id="KW-1185">Reference proteome</keyword>
<sequence length="352" mass="39616">MGNMRILGAFMTLLILGACSDSDDKEFVLNRNDLTGKNWYYNGWIGNKLGYRTNDVLEVIRFDNNGNLIGVEYSGLKDTIAGKWRDLENNALRITDDSGEEKTWNVLGCGKGILSLHDGWGAREYNEGLSYLENLSGDAYWVNQYSSEEGTWKRTLEFKISGNGSIREAYAIVSDAEGGQIPLDRGSYLGSLVYRKNIDFTGNCDRVRFYCKIGSKWNVKFDESLYDSNVPEHAFDLRAEWKPTATSTGIDVTWTPVEESNIYYQVEVLDKNSDANNPFFKSEVLAGTGELNITEATQGKVENRLSSLVKGEVYKIRLSAILYEPGIGRYDNNADRNIQAISYVTKAFVWGE</sequence>
<proteinExistence type="predicted"/>
<reference evidence="2 4" key="1">
    <citation type="submission" date="2014-07" db="EMBL/GenBank/DDBJ databases">
        <title>Porphyromonadaceae bacterium OUH 308042 = ATCC BAA-2681 = DSM 28342 draft genome.</title>
        <authorList>
            <person name="Sydenham T.V."/>
            <person name="Hasman H."/>
            <person name="Justensen U.S."/>
        </authorList>
    </citation>
    <scope>NUCLEOTIDE SEQUENCE [LARGE SCALE GENOMIC DNA]</scope>
    <source>
        <strain evidence="2 4">OUH 308042</strain>
    </source>
</reference>
<accession>A0A0C3NMU7</accession>
<protein>
    <submittedName>
        <fullName evidence="2">Uncharacterized protein</fullName>
    </submittedName>
</protein>
<evidence type="ECO:0000313" key="3">
    <source>
        <dbReference type="Proteomes" id="UP000031937"/>
    </source>
</evidence>
<dbReference type="EMBL" id="JPIT01000016">
    <property type="protein sequence ID" value="KIO46325.1"/>
    <property type="molecule type" value="Genomic_DNA"/>
</dbReference>
<gene>
    <name evidence="2" type="ORF">BA92_00725</name>
    <name evidence="1" type="ORF">IE90_05905</name>
</gene>
<organism evidence="2 4">
    <name type="scientific">Sanguibacteroides justesenii</name>
    <dbReference type="NCBI Taxonomy" id="1547597"/>
    <lineage>
        <taxon>Bacteria</taxon>
        <taxon>Pseudomonadati</taxon>
        <taxon>Bacteroidota</taxon>
        <taxon>Bacteroidia</taxon>
        <taxon>Bacteroidales</taxon>
        <taxon>Porphyromonadaceae</taxon>
        <taxon>Sanguibacteroides</taxon>
    </lineage>
</organism>
<evidence type="ECO:0000313" key="1">
    <source>
        <dbReference type="EMBL" id="KIO46325.1"/>
    </source>
</evidence>
<dbReference type="Proteomes" id="UP000031980">
    <property type="component" value="Unassembled WGS sequence"/>
</dbReference>
<dbReference type="AlphaFoldDB" id="A0A0C3NMU7"/>
<dbReference type="EMBL" id="JPIU01000014">
    <property type="protein sequence ID" value="KIO47572.1"/>
    <property type="molecule type" value="Genomic_DNA"/>
</dbReference>